<protein>
    <recommendedName>
        <fullName evidence="6">Late embryogenesis abundant protein LEA-2 subgroup domain-containing protein</fullName>
    </recommendedName>
</protein>
<proteinExistence type="predicted"/>
<reference evidence="4 5" key="1">
    <citation type="journal article" date="2022" name="Nat. Plants">
        <title>Genomes of leafy and leafless Platanthera orchids illuminate the evolution of mycoheterotrophy.</title>
        <authorList>
            <person name="Li M.H."/>
            <person name="Liu K.W."/>
            <person name="Li Z."/>
            <person name="Lu H.C."/>
            <person name="Ye Q.L."/>
            <person name="Zhang D."/>
            <person name="Wang J.Y."/>
            <person name="Li Y.F."/>
            <person name="Zhong Z.M."/>
            <person name="Liu X."/>
            <person name="Yu X."/>
            <person name="Liu D.K."/>
            <person name="Tu X.D."/>
            <person name="Liu B."/>
            <person name="Hao Y."/>
            <person name="Liao X.Y."/>
            <person name="Jiang Y.T."/>
            <person name="Sun W.H."/>
            <person name="Chen J."/>
            <person name="Chen Y.Q."/>
            <person name="Ai Y."/>
            <person name="Zhai J.W."/>
            <person name="Wu S.S."/>
            <person name="Zhou Z."/>
            <person name="Hsiao Y.Y."/>
            <person name="Wu W.L."/>
            <person name="Chen Y.Y."/>
            <person name="Lin Y.F."/>
            <person name="Hsu J.L."/>
            <person name="Li C.Y."/>
            <person name="Wang Z.W."/>
            <person name="Zhao X."/>
            <person name="Zhong W.Y."/>
            <person name="Ma X.K."/>
            <person name="Ma L."/>
            <person name="Huang J."/>
            <person name="Chen G.Z."/>
            <person name="Huang M.Z."/>
            <person name="Huang L."/>
            <person name="Peng D.H."/>
            <person name="Luo Y.B."/>
            <person name="Zou S.Q."/>
            <person name="Chen S.P."/>
            <person name="Lan S."/>
            <person name="Tsai W.C."/>
            <person name="Van de Peer Y."/>
            <person name="Liu Z.J."/>
        </authorList>
    </citation>
    <scope>NUCLEOTIDE SEQUENCE [LARGE SCALE GENOMIC DNA]</scope>
    <source>
        <strain evidence="4">Lor288</strain>
    </source>
</reference>
<keyword evidence="2 3" id="KW-0472">Membrane</keyword>
<comment type="caution">
    <text evidence="4">The sequence shown here is derived from an EMBL/GenBank/DDBJ whole genome shotgun (WGS) entry which is preliminary data.</text>
</comment>
<evidence type="ECO:0000313" key="5">
    <source>
        <dbReference type="Proteomes" id="UP001412067"/>
    </source>
</evidence>
<evidence type="ECO:0000256" key="2">
    <source>
        <dbReference type="ARBA" id="ARBA00023136"/>
    </source>
</evidence>
<keyword evidence="3" id="KW-0812">Transmembrane</keyword>
<evidence type="ECO:0008006" key="6">
    <source>
        <dbReference type="Google" id="ProtNLM"/>
    </source>
</evidence>
<comment type="subcellular location">
    <subcellularLocation>
        <location evidence="1">Membrane</location>
    </subcellularLocation>
</comment>
<keyword evidence="3" id="KW-1133">Transmembrane helix</keyword>
<dbReference type="EMBL" id="JBBWWR010000001">
    <property type="protein sequence ID" value="KAK8971055.1"/>
    <property type="molecule type" value="Genomic_DNA"/>
</dbReference>
<evidence type="ECO:0000256" key="1">
    <source>
        <dbReference type="ARBA" id="ARBA00004370"/>
    </source>
</evidence>
<name>A0ABR2N4M3_9ASPA</name>
<gene>
    <name evidence="4" type="ORF">KSP40_PGU016060</name>
</gene>
<organism evidence="4 5">
    <name type="scientific">Platanthera guangdongensis</name>
    <dbReference type="NCBI Taxonomy" id="2320717"/>
    <lineage>
        <taxon>Eukaryota</taxon>
        <taxon>Viridiplantae</taxon>
        <taxon>Streptophyta</taxon>
        <taxon>Embryophyta</taxon>
        <taxon>Tracheophyta</taxon>
        <taxon>Spermatophyta</taxon>
        <taxon>Magnoliopsida</taxon>
        <taxon>Liliopsida</taxon>
        <taxon>Asparagales</taxon>
        <taxon>Orchidaceae</taxon>
        <taxon>Orchidoideae</taxon>
        <taxon>Orchideae</taxon>
        <taxon>Orchidinae</taxon>
        <taxon>Platanthera</taxon>
    </lineage>
</organism>
<dbReference type="Proteomes" id="UP001412067">
    <property type="component" value="Unassembled WGS sequence"/>
</dbReference>
<dbReference type="PANTHER" id="PTHR31415">
    <property type="entry name" value="OS05G0367900 PROTEIN"/>
    <property type="match status" value="1"/>
</dbReference>
<evidence type="ECO:0000313" key="4">
    <source>
        <dbReference type="EMBL" id="KAK8971055.1"/>
    </source>
</evidence>
<dbReference type="InterPro" id="IPR044839">
    <property type="entry name" value="NDR1-like"/>
</dbReference>
<accession>A0ABR2N4M3</accession>
<keyword evidence="5" id="KW-1185">Reference proteome</keyword>
<dbReference type="PANTHER" id="PTHR31415:SF4">
    <property type="entry name" value="NDR1_HIN1-LIKE PROTEIN 3"/>
    <property type="match status" value="1"/>
</dbReference>
<feature type="transmembrane region" description="Helical" evidence="3">
    <location>
        <begin position="36"/>
        <end position="67"/>
    </location>
</feature>
<evidence type="ECO:0000256" key="3">
    <source>
        <dbReference type="SAM" id="Phobius"/>
    </source>
</evidence>
<sequence>MTGPNPDDTLGHLHQASFYGPSIPSNSTPSSRSKDFSAYTILCIAFKMMTIILIIIGIAVVTLWLIFQPQSLKARAVAASLTTFDLSGPGDSILGYNLTVRLTFRNPNAKYNMYYERMQAQAIYNRQLLLATAHFPRMHQPRKSTMPVSMRFLGVENVTGDSAVKRNYGREKGEGFFYVSIRVYTTVRLKMVLIESVKFKPYVDCLLRLPVPTNATSLAAGFTATQCDVRNFS</sequence>